<dbReference type="Gene3D" id="3.90.980.10">
    <property type="entry name" value="DNA primase, catalytic core, N-terminal domain"/>
    <property type="match status" value="1"/>
</dbReference>
<protein>
    <recommendedName>
        <fullName evidence="12 13">DNA primase</fullName>
        <ecNumber evidence="12">2.7.7.101</ecNumber>
    </recommendedName>
</protein>
<dbReference type="GO" id="GO:0003677">
    <property type="term" value="F:DNA binding"/>
    <property type="evidence" value="ECO:0007669"/>
    <property type="project" value="UniProtKB-KW"/>
</dbReference>
<dbReference type="PIRSF" id="PIRSF002811">
    <property type="entry name" value="DnaG"/>
    <property type="match status" value="1"/>
</dbReference>
<comment type="caution">
    <text evidence="16">The sequence shown here is derived from an EMBL/GenBank/DDBJ whole genome shotgun (WGS) entry which is preliminary data.</text>
</comment>
<dbReference type="SUPFAM" id="SSF57783">
    <property type="entry name" value="Zinc beta-ribbon"/>
    <property type="match status" value="1"/>
</dbReference>
<evidence type="ECO:0000256" key="11">
    <source>
        <dbReference type="ARBA" id="ARBA00023163"/>
    </source>
</evidence>
<dbReference type="FunFam" id="3.90.980.10:FF:000001">
    <property type="entry name" value="DNA primase"/>
    <property type="match status" value="1"/>
</dbReference>
<dbReference type="PANTHER" id="PTHR30313:SF2">
    <property type="entry name" value="DNA PRIMASE"/>
    <property type="match status" value="1"/>
</dbReference>
<keyword evidence="9" id="KW-0460">Magnesium</keyword>
<dbReference type="Gene3D" id="3.90.580.10">
    <property type="entry name" value="Zinc finger, CHC2-type domain"/>
    <property type="match status" value="1"/>
</dbReference>
<comment type="similarity">
    <text evidence="12 13">Belongs to the DnaG primase family.</text>
</comment>
<evidence type="ECO:0000256" key="4">
    <source>
        <dbReference type="ARBA" id="ARBA00022695"/>
    </source>
</evidence>
<evidence type="ECO:0000256" key="8">
    <source>
        <dbReference type="ARBA" id="ARBA00022833"/>
    </source>
</evidence>
<feature type="domain" description="Toprim" evidence="15">
    <location>
        <begin position="257"/>
        <end position="340"/>
    </location>
</feature>
<dbReference type="AlphaFoldDB" id="A0A0F0CN34"/>
<name>A0A0F0CN34_9BACT</name>
<evidence type="ECO:0000256" key="7">
    <source>
        <dbReference type="ARBA" id="ARBA00022771"/>
    </source>
</evidence>
<dbReference type="InterPro" id="IPR006295">
    <property type="entry name" value="DNA_primase_DnaG"/>
</dbReference>
<evidence type="ECO:0000256" key="1">
    <source>
        <dbReference type="ARBA" id="ARBA00022478"/>
    </source>
</evidence>
<comment type="subunit">
    <text evidence="12">Monomer. Interacts with DnaB.</text>
</comment>
<evidence type="ECO:0000256" key="9">
    <source>
        <dbReference type="ARBA" id="ARBA00022842"/>
    </source>
</evidence>
<dbReference type="PROSITE" id="PS50880">
    <property type="entry name" value="TOPRIM"/>
    <property type="match status" value="1"/>
</dbReference>
<dbReference type="GO" id="GO:1990077">
    <property type="term" value="C:primosome complex"/>
    <property type="evidence" value="ECO:0007669"/>
    <property type="project" value="UniProtKB-KW"/>
</dbReference>
<comment type="domain">
    <text evidence="12">Contains an N-terminal zinc-binding domain, a central core domain that contains the primase activity, and a C-terminal DnaB-binding domain.</text>
</comment>
<feature type="zinc finger region" description="CHC2-type" evidence="12 14">
    <location>
        <begin position="39"/>
        <end position="63"/>
    </location>
</feature>
<keyword evidence="17" id="KW-1185">Reference proteome</keyword>
<comment type="function">
    <text evidence="12 13">RNA polymerase that catalyzes the synthesis of short RNA molecules used as primers for DNA polymerase during DNA replication.</text>
</comment>
<dbReference type="NCBIfam" id="TIGR01391">
    <property type="entry name" value="dnaG"/>
    <property type="match status" value="1"/>
</dbReference>
<dbReference type="Gene3D" id="3.40.1360.10">
    <property type="match status" value="1"/>
</dbReference>
<evidence type="ECO:0000256" key="10">
    <source>
        <dbReference type="ARBA" id="ARBA00023125"/>
    </source>
</evidence>
<dbReference type="CDD" id="cd03364">
    <property type="entry name" value="TOPRIM_DnaG_primases"/>
    <property type="match status" value="1"/>
</dbReference>
<dbReference type="InterPro" id="IPR034151">
    <property type="entry name" value="TOPRIM_DnaG_bac"/>
</dbReference>
<dbReference type="FunFam" id="3.90.580.10:FF:000001">
    <property type="entry name" value="DNA primase"/>
    <property type="match status" value="1"/>
</dbReference>
<evidence type="ECO:0000256" key="12">
    <source>
        <dbReference type="HAMAP-Rule" id="MF_00974"/>
    </source>
</evidence>
<gene>
    <name evidence="12" type="primary">dnaG</name>
    <name evidence="16" type="ORF">OMAG_002716</name>
</gene>
<dbReference type="InterPro" id="IPR006171">
    <property type="entry name" value="TOPRIM_dom"/>
</dbReference>
<dbReference type="FunFam" id="3.40.1360.10:FF:000002">
    <property type="entry name" value="DNA primase"/>
    <property type="match status" value="1"/>
</dbReference>
<dbReference type="InterPro" id="IPR037068">
    <property type="entry name" value="DNA_primase_core_N_sf"/>
</dbReference>
<dbReference type="InterPro" id="IPR019475">
    <property type="entry name" value="DNA_primase_DnaB-bd"/>
</dbReference>
<keyword evidence="7 12" id="KW-0863">Zinc-finger</keyword>
<dbReference type="Pfam" id="PF10410">
    <property type="entry name" value="DnaB_bind"/>
    <property type="match status" value="1"/>
</dbReference>
<dbReference type="HAMAP" id="MF_00974">
    <property type="entry name" value="DNA_primase_DnaG"/>
    <property type="match status" value="1"/>
</dbReference>
<reference evidence="16 17" key="1">
    <citation type="submission" date="2015-02" db="EMBL/GenBank/DDBJ databases">
        <title>Single-cell genomics of uncultivated deep-branching MTB reveals a conserved set of magnetosome genes.</title>
        <authorList>
            <person name="Kolinko S."/>
            <person name="Richter M."/>
            <person name="Glockner F.O."/>
            <person name="Brachmann A."/>
            <person name="Schuler D."/>
        </authorList>
    </citation>
    <scope>NUCLEOTIDE SEQUENCE [LARGE SCALE GENOMIC DNA]</scope>
    <source>
        <strain evidence="16">SKK-01</strain>
    </source>
</reference>
<evidence type="ECO:0000256" key="5">
    <source>
        <dbReference type="ARBA" id="ARBA00022705"/>
    </source>
</evidence>
<dbReference type="PATRIC" id="fig|1609969.3.peg.2891"/>
<dbReference type="InterPro" id="IPR016136">
    <property type="entry name" value="DNA_helicase_N/primase_C"/>
</dbReference>
<evidence type="ECO:0000256" key="13">
    <source>
        <dbReference type="PIRNR" id="PIRNR002811"/>
    </source>
</evidence>
<dbReference type="InterPro" id="IPR036977">
    <property type="entry name" value="DNA_primase_Znf_CHC2"/>
</dbReference>
<dbReference type="GO" id="GO:0005737">
    <property type="term" value="C:cytoplasm"/>
    <property type="evidence" value="ECO:0007669"/>
    <property type="project" value="TreeGrafter"/>
</dbReference>
<dbReference type="Pfam" id="PF13155">
    <property type="entry name" value="Toprim_2"/>
    <property type="match status" value="1"/>
</dbReference>
<dbReference type="GO" id="GO:0000428">
    <property type="term" value="C:DNA-directed RNA polymerase complex"/>
    <property type="evidence" value="ECO:0007669"/>
    <property type="project" value="UniProtKB-KW"/>
</dbReference>
<keyword evidence="5 12" id="KW-0235">DNA replication</keyword>
<dbReference type="EC" id="2.7.7.101" evidence="12"/>
<dbReference type="Pfam" id="PF08275">
    <property type="entry name" value="DNAG_N"/>
    <property type="match status" value="1"/>
</dbReference>
<dbReference type="Pfam" id="PF01807">
    <property type="entry name" value="Zn_ribbon_DnaG"/>
    <property type="match status" value="1"/>
</dbReference>
<comment type="cofactor">
    <cofactor evidence="12 13 14">
        <name>Zn(2+)</name>
        <dbReference type="ChEBI" id="CHEBI:29105"/>
    </cofactor>
    <text evidence="12 13 14">Binds 1 zinc ion per monomer.</text>
</comment>
<proteinExistence type="inferred from homology"/>
<dbReference type="GO" id="GO:0006269">
    <property type="term" value="P:DNA replication, synthesis of primer"/>
    <property type="evidence" value="ECO:0007669"/>
    <property type="project" value="UniProtKB-UniRule"/>
</dbReference>
<keyword evidence="3 12" id="KW-0808">Transferase</keyword>
<dbReference type="EMBL" id="JYNY01000588">
    <property type="protein sequence ID" value="KJJ83419.1"/>
    <property type="molecule type" value="Genomic_DNA"/>
</dbReference>
<dbReference type="SUPFAM" id="SSF56731">
    <property type="entry name" value="DNA primase core"/>
    <property type="match status" value="1"/>
</dbReference>
<dbReference type="InterPro" id="IPR013264">
    <property type="entry name" value="DNAG_N"/>
</dbReference>
<dbReference type="InterPro" id="IPR050219">
    <property type="entry name" value="DnaG_primase"/>
</dbReference>
<evidence type="ECO:0000313" key="16">
    <source>
        <dbReference type="EMBL" id="KJJ83419.1"/>
    </source>
</evidence>
<dbReference type="SMART" id="SM00493">
    <property type="entry name" value="TOPRIM"/>
    <property type="match status" value="1"/>
</dbReference>
<organism evidence="16 17">
    <name type="scientific">Candidatus Omnitrophus magneticus</name>
    <dbReference type="NCBI Taxonomy" id="1609969"/>
    <lineage>
        <taxon>Bacteria</taxon>
        <taxon>Pseudomonadati</taxon>
        <taxon>Candidatus Omnitrophota</taxon>
        <taxon>Candidatus Omnitrophus</taxon>
    </lineage>
</organism>
<keyword evidence="6 12" id="KW-0479">Metal-binding</keyword>
<accession>A0A0F0CN34</accession>
<keyword evidence="10 12" id="KW-0238">DNA-binding</keyword>
<evidence type="ECO:0000256" key="2">
    <source>
        <dbReference type="ARBA" id="ARBA00022515"/>
    </source>
</evidence>
<dbReference type="Gene3D" id="1.10.860.10">
    <property type="entry name" value="DNAb Helicase, Chain A"/>
    <property type="match status" value="1"/>
</dbReference>
<comment type="catalytic activity">
    <reaction evidence="12">
        <text>ssDNA + n NTP = ssDNA/pppN(pN)n-1 hybrid + (n-1) diphosphate.</text>
        <dbReference type="EC" id="2.7.7.101"/>
    </reaction>
</comment>
<evidence type="ECO:0000256" key="3">
    <source>
        <dbReference type="ARBA" id="ARBA00022679"/>
    </source>
</evidence>
<keyword evidence="11 12" id="KW-0804">Transcription</keyword>
<dbReference type="GO" id="GO:0008270">
    <property type="term" value="F:zinc ion binding"/>
    <property type="evidence" value="ECO:0007669"/>
    <property type="project" value="UniProtKB-UniRule"/>
</dbReference>
<keyword evidence="2 12" id="KW-0639">Primosome</keyword>
<evidence type="ECO:0000256" key="6">
    <source>
        <dbReference type="ARBA" id="ARBA00022723"/>
    </source>
</evidence>
<sequence length="594" mass="67787">MAKIPQNIIDTILDRSDVVDVISGYVQLKKNGQNFKACCPFHSEKTPSFSVSPSKQIFHCFGCGAGGNVIGFLMKQENLSFVEALEKLADKAGVEIPKQYDRNDENVSISNQIYEINETAALFYQNYLLGGNGNSARSYLKNRGFAVATVKTFRIGLAPDEWESFKNYCLNKKISLELLEKSGLSVRNDKTKNCYDRFRNRIIFPIFNEKGKVIAFAGRVLDNSLPKYVNSPETDAYRKGYNLYGLNFAKDSIREKGYVILVEGYMDVIIPFEHGIKNIVASSGTSLTTNQVRLLKKYTNTAVILFDADAAGENASLRGLDIMVTNNMEVKIATLPKGEDPDTFVRKHGVSSFENIIKSAKNIFDYKLDLLLSKIDSKDSVGKVKIKSEMLPTISLLSDHVLKSAYLSKLAEKLDVNEESLRLELKKVKNDYSYRYENERKFSDAEPRNYIKSELYLLGLAVSNYKWFQKLKQETDLKYFKDIVIKKIILDIEKLYLNDNLIDVKKIIQMFGADDLCKNVIIKAISEVELIKERDKAFSDCVKKIKYDDKYNELKDLNERLKLVQGKGNVEEMRIILSRLNELYKEKHSFQKVN</sequence>
<evidence type="ECO:0000259" key="15">
    <source>
        <dbReference type="PROSITE" id="PS50880"/>
    </source>
</evidence>
<dbReference type="PANTHER" id="PTHR30313">
    <property type="entry name" value="DNA PRIMASE"/>
    <property type="match status" value="1"/>
</dbReference>
<keyword evidence="1 12" id="KW-0240">DNA-directed RNA polymerase</keyword>
<evidence type="ECO:0000313" key="17">
    <source>
        <dbReference type="Proteomes" id="UP000033428"/>
    </source>
</evidence>
<dbReference type="Proteomes" id="UP000033428">
    <property type="component" value="Unassembled WGS sequence"/>
</dbReference>
<dbReference type="InterPro" id="IPR030846">
    <property type="entry name" value="DnaG_bac"/>
</dbReference>
<dbReference type="SMART" id="SM00400">
    <property type="entry name" value="ZnF_CHCC"/>
    <property type="match status" value="1"/>
</dbReference>
<evidence type="ECO:0000256" key="14">
    <source>
        <dbReference type="PIRSR" id="PIRSR002811-1"/>
    </source>
</evidence>
<dbReference type="InterPro" id="IPR002694">
    <property type="entry name" value="Znf_CHC2"/>
</dbReference>
<keyword evidence="4 12" id="KW-0548">Nucleotidyltransferase</keyword>
<dbReference type="GO" id="GO:0003899">
    <property type="term" value="F:DNA-directed RNA polymerase activity"/>
    <property type="evidence" value="ECO:0007669"/>
    <property type="project" value="UniProtKB-UniRule"/>
</dbReference>
<keyword evidence="8 12" id="KW-0862">Zinc</keyword>